<dbReference type="EMBL" id="CAADRP010000225">
    <property type="protein sequence ID" value="VFU25465.1"/>
    <property type="molecule type" value="Genomic_DNA"/>
</dbReference>
<protein>
    <submittedName>
        <fullName evidence="1">Uncharacterized protein</fullName>
    </submittedName>
</protein>
<gene>
    <name evidence="1" type="ORF">SVIM_LOCUS60106</name>
</gene>
<evidence type="ECO:0000313" key="1">
    <source>
        <dbReference type="EMBL" id="VFU25465.1"/>
    </source>
</evidence>
<accession>A0A6N2KGT7</accession>
<reference evidence="1" key="1">
    <citation type="submission" date="2019-03" db="EMBL/GenBank/DDBJ databases">
        <authorList>
            <person name="Mank J."/>
            <person name="Almeida P."/>
        </authorList>
    </citation>
    <scope>NUCLEOTIDE SEQUENCE</scope>
    <source>
        <strain evidence="1">78183</strain>
    </source>
</reference>
<dbReference type="AlphaFoldDB" id="A0A6N2KGT7"/>
<sequence length="88" mass="10054">MPEIKRYPSTDLQCLYSRYPFEVIESISSFTRSNQHPRNAVLNWADVRLMGNSSSLRVVDETKSPPCCLDIGNNIDRTFCLHGKLAHL</sequence>
<name>A0A6N2KGT7_SALVM</name>
<proteinExistence type="predicted"/>
<organism evidence="1">
    <name type="scientific">Salix viminalis</name>
    <name type="common">Common osier</name>
    <name type="synonym">Basket willow</name>
    <dbReference type="NCBI Taxonomy" id="40686"/>
    <lineage>
        <taxon>Eukaryota</taxon>
        <taxon>Viridiplantae</taxon>
        <taxon>Streptophyta</taxon>
        <taxon>Embryophyta</taxon>
        <taxon>Tracheophyta</taxon>
        <taxon>Spermatophyta</taxon>
        <taxon>Magnoliopsida</taxon>
        <taxon>eudicotyledons</taxon>
        <taxon>Gunneridae</taxon>
        <taxon>Pentapetalae</taxon>
        <taxon>rosids</taxon>
        <taxon>fabids</taxon>
        <taxon>Malpighiales</taxon>
        <taxon>Salicaceae</taxon>
        <taxon>Saliceae</taxon>
        <taxon>Salix</taxon>
    </lineage>
</organism>